<dbReference type="Pfam" id="PF00004">
    <property type="entry name" value="AAA"/>
    <property type="match status" value="1"/>
</dbReference>
<dbReference type="InterPro" id="IPR042186">
    <property type="entry name" value="FimD_plug_dom"/>
</dbReference>
<keyword evidence="3" id="KW-0143">Chaperone</keyword>
<dbReference type="Pfam" id="PF17871">
    <property type="entry name" value="AAA_lid_9"/>
    <property type="match status" value="1"/>
</dbReference>
<dbReference type="GO" id="GO:0005737">
    <property type="term" value="C:cytoplasm"/>
    <property type="evidence" value="ECO:0007669"/>
    <property type="project" value="TreeGrafter"/>
</dbReference>
<dbReference type="CDD" id="cd00009">
    <property type="entry name" value="AAA"/>
    <property type="match status" value="1"/>
</dbReference>
<dbReference type="InterPro" id="IPR050130">
    <property type="entry name" value="ClpA_ClpB"/>
</dbReference>
<comment type="caution">
    <text evidence="5">The sequence shown here is derived from an EMBL/GenBank/DDBJ whole genome shotgun (WGS) entry which is preliminary data.</text>
</comment>
<dbReference type="InterPro" id="IPR000015">
    <property type="entry name" value="Fimb_usher"/>
</dbReference>
<dbReference type="Pfam" id="PF00577">
    <property type="entry name" value="Usher"/>
    <property type="match status" value="1"/>
</dbReference>
<dbReference type="InterPro" id="IPR027417">
    <property type="entry name" value="P-loop_NTPase"/>
</dbReference>
<evidence type="ECO:0000259" key="4">
    <source>
        <dbReference type="SMART" id="SM00382"/>
    </source>
</evidence>
<dbReference type="GO" id="GO:0015473">
    <property type="term" value="F:fimbrial usher porin activity"/>
    <property type="evidence" value="ECO:0007669"/>
    <property type="project" value="InterPro"/>
</dbReference>
<dbReference type="GO" id="GO:0034605">
    <property type="term" value="P:cellular response to heat"/>
    <property type="evidence" value="ECO:0007669"/>
    <property type="project" value="TreeGrafter"/>
</dbReference>
<sequence length="1092" mass="118837">METPVSRSALYGKLAGPLFRSLESATAFCKLRSNPWVELTHWLHQLTQQPDNDILHVLRHYQIPLSDVEKALLRQLDMLPAGASAISDFSHHIDLSVEKAWMLESVRYGDNKIRSGWLLLALLTTPELRRVLSSICAPLATLPVDELTEILPSLIETSPEAQERPYDGSGLASAIPGESSQAIPNGGQDGKSALAKYCQDMTAQARDGKIDPVTGREHEIRTMTDILLRRRQNNPLLTGEAGVGKTAVVEGFALAIAQGEVPPALREVRLLALDVGALLAGASMKGEFESRLKGLLEEAGRSPQPVILFVDEVHTLVGAGGASGTGDAANLLKPALARGTLRTIGATTWSEYKRHIEKDPALTRRFQVLQIAEPEEIPAMEMVRGLVDTLEKHHNVLILDEAVRAAVQLSHRYIPARQLPDKAISLLDTAAARVALTLHTPPASVQFLRQQLKAAEMERSLLQKQEKMGIQSDERRDALMARIFSLNNELTASESRWQRELELVHTLQELRLAESDADDKTTLQQAETALREWQGDAPVVFPEVSAAVVAAIVADWTGIPAGRMVKDEASQVLELPARLAQRVTGQDGALAQIGERIQTARAGLGDPRKPVGVFMLAGPSGVGKTETALALAEAIYGGEQNLVTINMSEFQEAHTVSTLKGAPPGYVGYGEGGVLTEAVRRHPWSVVLLDEIEKAHHDVHETGTNFFLTRWQYASQGYNTLSDVLDSYRHNGNRLWSWRENLQPSSRTTLMLSQSWGRHLGNLSLTGSRTDWRNRPGHDDSYGLSWGTSIGGGSLSLNWNQNRTLWRNGAHRKENITSLWFSMPLSRWTGNNVSASWQMTSPSHGGQTQQVGVNGEAFSQQLDWEVRQSYRADAPPGGGNNSALHLAWNGDYGLLGGDYSYSRAMRQMGVNIAGGIVIHHHGVTLGQPLQGSVALVEAPGASGVPVGGWPGVKTDFRGDTTVGNLNVYQENTVSLDPSRLPDDAEVTQTDVRVVPTEGAVVEAKFHTRIGARALMTLKREDGSAIPFGAQVTVNGQDGSAALVDTDSQVYLTGLADKGELTVKWGAQQCRVNYRLPAHKGIAGLYQMSGLCR</sequence>
<reference evidence="5" key="2">
    <citation type="submission" date="2019-10" db="EMBL/GenBank/DDBJ databases">
        <authorList>
            <consortium name="NCBI Pathogen Detection Project"/>
        </authorList>
    </citation>
    <scope>NUCLEOTIDE SEQUENCE</scope>
    <source>
        <strain evidence="5">Salmonella enterica</strain>
    </source>
</reference>
<dbReference type="PRINTS" id="PR00300">
    <property type="entry name" value="CLPPROTEASEA"/>
</dbReference>
<dbReference type="PROSITE" id="PS00870">
    <property type="entry name" value="CLPAB_1"/>
    <property type="match status" value="1"/>
</dbReference>
<dbReference type="InterPro" id="IPR018368">
    <property type="entry name" value="ClpA/B_CS1"/>
</dbReference>
<dbReference type="InterPro" id="IPR043142">
    <property type="entry name" value="PapC-like_C_sf"/>
</dbReference>
<keyword evidence="1" id="KW-0547">Nucleotide-binding</keyword>
<organism evidence="5">
    <name type="scientific">Salmonella typhimurium</name>
    <dbReference type="NCBI Taxonomy" id="90371"/>
    <lineage>
        <taxon>Bacteria</taxon>
        <taxon>Pseudomonadati</taxon>
        <taxon>Pseudomonadota</taxon>
        <taxon>Gammaproteobacteria</taxon>
        <taxon>Enterobacterales</taxon>
        <taxon>Enterobacteriaceae</taxon>
        <taxon>Salmonella</taxon>
    </lineage>
</organism>
<dbReference type="GO" id="GO:0005524">
    <property type="term" value="F:ATP binding"/>
    <property type="evidence" value="ECO:0007669"/>
    <property type="project" value="UniProtKB-KW"/>
</dbReference>
<evidence type="ECO:0000256" key="2">
    <source>
        <dbReference type="ARBA" id="ARBA00022840"/>
    </source>
</evidence>
<dbReference type="Gene3D" id="1.10.1780.10">
    <property type="entry name" value="Clp, N-terminal domain"/>
    <property type="match status" value="1"/>
</dbReference>
<dbReference type="InterPro" id="IPR036628">
    <property type="entry name" value="Clp_N_dom_sf"/>
</dbReference>
<keyword evidence="2" id="KW-0067">ATP-binding</keyword>
<dbReference type="GO" id="GO:0016020">
    <property type="term" value="C:membrane"/>
    <property type="evidence" value="ECO:0007669"/>
    <property type="project" value="InterPro"/>
</dbReference>
<dbReference type="PANTHER" id="PTHR11638:SF184">
    <property type="entry name" value="ATPASE WITH CHAPERONE ACTIVITY"/>
    <property type="match status" value="1"/>
</dbReference>
<evidence type="ECO:0000313" key="5">
    <source>
        <dbReference type="EMBL" id="HAB5509950.1"/>
    </source>
</evidence>
<dbReference type="AlphaFoldDB" id="A0A6Y4C0A7"/>
<accession>A0A6Y4C0A7</accession>
<protein>
    <submittedName>
        <fullName evidence="5">Type VI secretion system ATPase TssH</fullName>
    </submittedName>
</protein>
<dbReference type="CDD" id="cd19499">
    <property type="entry name" value="RecA-like_ClpB_Hsp104-like"/>
    <property type="match status" value="1"/>
</dbReference>
<dbReference type="EMBL" id="DAAHCB010000004">
    <property type="protein sequence ID" value="HAB5509950.1"/>
    <property type="molecule type" value="Genomic_DNA"/>
</dbReference>
<dbReference type="Pfam" id="PF13953">
    <property type="entry name" value="PapC_C"/>
    <property type="match status" value="1"/>
</dbReference>
<dbReference type="SUPFAM" id="SSF81923">
    <property type="entry name" value="Double Clp-N motif"/>
    <property type="match status" value="1"/>
</dbReference>
<dbReference type="EMBL" id="DAAHEV010000007">
    <property type="protein sequence ID" value="HAB5823647.1"/>
    <property type="molecule type" value="Genomic_DNA"/>
</dbReference>
<evidence type="ECO:0000256" key="1">
    <source>
        <dbReference type="ARBA" id="ARBA00022741"/>
    </source>
</evidence>
<dbReference type="InterPro" id="IPR041546">
    <property type="entry name" value="ClpA/ClpB_AAA_lid"/>
</dbReference>
<reference evidence="5" key="1">
    <citation type="journal article" date="2018" name="Genome Biol.">
        <title>SKESA: strategic k-mer extension for scrupulous assemblies.</title>
        <authorList>
            <person name="Souvorov A."/>
            <person name="Agarwala R."/>
            <person name="Lipman D.J."/>
        </authorList>
    </citation>
    <scope>NUCLEOTIDE SEQUENCE</scope>
    <source>
        <strain evidence="5">Salmonella enterica</strain>
    </source>
</reference>
<name>A0A6Y4C0A7_SALTM</name>
<dbReference type="FunFam" id="2.60.40.2610:FF:000001">
    <property type="entry name" value="Outer membrane fimbrial usher protein"/>
    <property type="match status" value="1"/>
</dbReference>
<dbReference type="GO" id="GO:0009297">
    <property type="term" value="P:pilus assembly"/>
    <property type="evidence" value="ECO:0007669"/>
    <property type="project" value="InterPro"/>
</dbReference>
<dbReference type="InterPro" id="IPR025949">
    <property type="entry name" value="PapC-like_C"/>
</dbReference>
<dbReference type="InterPro" id="IPR017729">
    <property type="entry name" value="ATPase_T6SS_ClpV1"/>
</dbReference>
<dbReference type="InterPro" id="IPR003593">
    <property type="entry name" value="AAA+_ATPase"/>
</dbReference>
<gene>
    <name evidence="5" type="primary">tssH</name>
    <name evidence="5" type="ORF">GB106_08475</name>
    <name evidence="6" type="ORF">GB221_13095</name>
</gene>
<dbReference type="InterPro" id="IPR001270">
    <property type="entry name" value="ClpA/B"/>
</dbReference>
<dbReference type="NCBIfam" id="TIGR03345">
    <property type="entry name" value="VI_ClpV1"/>
    <property type="match status" value="1"/>
</dbReference>
<dbReference type="RefSeq" id="WP_051952430.1">
    <property type="nucleotide sequence ID" value="NZ_CP009102.1"/>
</dbReference>
<dbReference type="SMART" id="SM00382">
    <property type="entry name" value="AAA"/>
    <property type="match status" value="2"/>
</dbReference>
<dbReference type="Gene3D" id="3.40.50.300">
    <property type="entry name" value="P-loop containing nucleotide triphosphate hydrolases"/>
    <property type="match status" value="3"/>
</dbReference>
<evidence type="ECO:0000313" key="6">
    <source>
        <dbReference type="EMBL" id="HAB5823647.1"/>
    </source>
</evidence>
<dbReference type="InterPro" id="IPR003959">
    <property type="entry name" value="ATPase_AAA_core"/>
</dbReference>
<dbReference type="GO" id="GO:0016887">
    <property type="term" value="F:ATP hydrolysis activity"/>
    <property type="evidence" value="ECO:0007669"/>
    <property type="project" value="InterPro"/>
</dbReference>
<dbReference type="Gene3D" id="2.60.40.2070">
    <property type="match status" value="1"/>
</dbReference>
<dbReference type="PANTHER" id="PTHR11638">
    <property type="entry name" value="ATP-DEPENDENT CLP PROTEASE"/>
    <property type="match status" value="1"/>
</dbReference>
<feature type="domain" description="AAA+ ATPase" evidence="4">
    <location>
        <begin position="610"/>
        <end position="778"/>
    </location>
</feature>
<dbReference type="Gene3D" id="2.60.40.2610">
    <property type="entry name" value="Outer membrane usher protein FimD, plug domain"/>
    <property type="match status" value="1"/>
</dbReference>
<feature type="domain" description="AAA+ ATPase" evidence="4">
    <location>
        <begin position="231"/>
        <end position="372"/>
    </location>
</feature>
<evidence type="ECO:0000256" key="3">
    <source>
        <dbReference type="ARBA" id="ARBA00023186"/>
    </source>
</evidence>
<dbReference type="SUPFAM" id="SSF52540">
    <property type="entry name" value="P-loop containing nucleoside triphosphate hydrolases"/>
    <property type="match status" value="2"/>
</dbReference>
<proteinExistence type="predicted"/>